<keyword evidence="6" id="KW-1185">Reference proteome</keyword>
<dbReference type="PANTHER" id="PTHR34698:SF2">
    <property type="entry name" value="5-OXOPROLINASE SUBUNIT B"/>
    <property type="match status" value="1"/>
</dbReference>
<dbReference type="Gene3D" id="3.30.1360.40">
    <property type="match status" value="1"/>
</dbReference>
<keyword evidence="2" id="KW-0378">Hydrolase</keyword>
<feature type="domain" description="Carboxyltransferase" evidence="4">
    <location>
        <begin position="10"/>
        <end position="211"/>
    </location>
</feature>
<comment type="caution">
    <text evidence="5">The sequence shown here is derived from an EMBL/GenBank/DDBJ whole genome shotgun (WGS) entry which is preliminary data.</text>
</comment>
<gene>
    <name evidence="5" type="ORF">QO018_001912</name>
</gene>
<evidence type="ECO:0000256" key="1">
    <source>
        <dbReference type="ARBA" id="ARBA00022741"/>
    </source>
</evidence>
<evidence type="ECO:0000259" key="4">
    <source>
        <dbReference type="SMART" id="SM00796"/>
    </source>
</evidence>
<reference evidence="5 6" key="1">
    <citation type="submission" date="2023-07" db="EMBL/GenBank/DDBJ databases">
        <title>Genomic Encyclopedia of Type Strains, Phase IV (KMG-IV): sequencing the most valuable type-strain genomes for metagenomic binning, comparative biology and taxonomic classification.</title>
        <authorList>
            <person name="Goeker M."/>
        </authorList>
    </citation>
    <scope>NUCLEOTIDE SEQUENCE [LARGE SCALE GENOMIC DNA]</scope>
    <source>
        <strain evidence="5 6">DSM 19922</strain>
    </source>
</reference>
<dbReference type="Gene3D" id="2.40.100.10">
    <property type="entry name" value="Cyclophilin-like"/>
    <property type="match status" value="1"/>
</dbReference>
<dbReference type="Pfam" id="PF02682">
    <property type="entry name" value="CT_C_D"/>
    <property type="match status" value="1"/>
</dbReference>
<keyword evidence="3" id="KW-0067">ATP-binding</keyword>
<evidence type="ECO:0000256" key="2">
    <source>
        <dbReference type="ARBA" id="ARBA00022801"/>
    </source>
</evidence>
<evidence type="ECO:0000313" key="5">
    <source>
        <dbReference type="EMBL" id="MDQ0533063.1"/>
    </source>
</evidence>
<keyword evidence="1" id="KW-0547">Nucleotide-binding</keyword>
<dbReference type="RefSeq" id="WP_209981091.1">
    <property type="nucleotide sequence ID" value="NZ_JAGINO010000005.1"/>
</dbReference>
<proteinExistence type="predicted"/>
<dbReference type="SUPFAM" id="SSF160467">
    <property type="entry name" value="PH0987 N-terminal domain-like"/>
    <property type="match status" value="1"/>
</dbReference>
<organism evidence="5 6">
    <name type="scientific">Azospirillum picis</name>
    <dbReference type="NCBI Taxonomy" id="488438"/>
    <lineage>
        <taxon>Bacteria</taxon>
        <taxon>Pseudomonadati</taxon>
        <taxon>Pseudomonadota</taxon>
        <taxon>Alphaproteobacteria</taxon>
        <taxon>Rhodospirillales</taxon>
        <taxon>Azospirillaceae</taxon>
        <taxon>Azospirillum</taxon>
    </lineage>
</organism>
<accession>A0ABU0MI07</accession>
<evidence type="ECO:0000256" key="3">
    <source>
        <dbReference type="ARBA" id="ARBA00022840"/>
    </source>
</evidence>
<protein>
    <submittedName>
        <fullName evidence="5">KipI family sensor histidine kinase inhibitor</fullName>
    </submittedName>
</protein>
<dbReference type="Proteomes" id="UP001244552">
    <property type="component" value="Unassembled WGS sequence"/>
</dbReference>
<dbReference type="InterPro" id="IPR010016">
    <property type="entry name" value="PxpB"/>
</dbReference>
<dbReference type="SUPFAM" id="SSF50891">
    <property type="entry name" value="Cyclophilin-like"/>
    <property type="match status" value="1"/>
</dbReference>
<dbReference type="InterPro" id="IPR029000">
    <property type="entry name" value="Cyclophilin-like_dom_sf"/>
</dbReference>
<dbReference type="PANTHER" id="PTHR34698">
    <property type="entry name" value="5-OXOPROLINASE SUBUNIT B"/>
    <property type="match status" value="1"/>
</dbReference>
<dbReference type="EMBL" id="JAUSVU010000005">
    <property type="protein sequence ID" value="MDQ0533063.1"/>
    <property type="molecule type" value="Genomic_DNA"/>
</dbReference>
<dbReference type="NCBIfam" id="TIGR00370">
    <property type="entry name" value="5-oxoprolinase subunit PxpB"/>
    <property type="match status" value="1"/>
</dbReference>
<sequence length="257" mass="27235">MSVTTPFPAPVLRTAGDSALIVELGDGIAPDLNAAVHRLDRRIDEASIAGLIETVPTYRSILVQFDPAVTTAEVLGGRLLELAAGLEEAGTGPQLRWIIPVCFGGAHGEDLDEVARRCGMPAEEVVRLHCTVDYRVYMLGFSPGFAYLGGLPAALHQPRRENPRMATPAGSIMQGGGQAAISPIAMPSGWHLLGRTPARTFDLRRDPPFLLAPGDRIRFTAITAAEYDRLEGIAGYLPDSETVSVAAADPMVQGAAA</sequence>
<dbReference type="GO" id="GO:0004860">
    <property type="term" value="F:protein kinase inhibitor activity"/>
    <property type="evidence" value="ECO:0007669"/>
    <property type="project" value="UniProtKB-KW"/>
</dbReference>
<dbReference type="SMART" id="SM00796">
    <property type="entry name" value="AHS1"/>
    <property type="match status" value="1"/>
</dbReference>
<dbReference type="InterPro" id="IPR003833">
    <property type="entry name" value="CT_C_D"/>
</dbReference>
<name>A0ABU0MI07_9PROT</name>
<evidence type="ECO:0000313" key="6">
    <source>
        <dbReference type="Proteomes" id="UP001244552"/>
    </source>
</evidence>
<keyword evidence="5" id="KW-0649">Protein kinase inhibitor</keyword>